<evidence type="ECO:0000256" key="1">
    <source>
        <dbReference type="SAM" id="MobiDB-lite"/>
    </source>
</evidence>
<evidence type="ECO:0000313" key="3">
    <source>
        <dbReference type="Proteomes" id="UP000825729"/>
    </source>
</evidence>
<reference evidence="2 3" key="1">
    <citation type="submission" date="2021-07" db="EMBL/GenBank/DDBJ databases">
        <title>The Aristolochia fimbriata genome: insights into angiosperm evolution, floral development and chemical biosynthesis.</title>
        <authorList>
            <person name="Jiao Y."/>
        </authorList>
    </citation>
    <scope>NUCLEOTIDE SEQUENCE [LARGE SCALE GENOMIC DNA]</scope>
    <source>
        <strain evidence="2">IBCAS-2021</strain>
        <tissue evidence="2">Leaf</tissue>
    </source>
</reference>
<keyword evidence="3" id="KW-1185">Reference proteome</keyword>
<organism evidence="2 3">
    <name type="scientific">Aristolochia fimbriata</name>
    <name type="common">White veined hardy Dutchman's pipe vine</name>
    <dbReference type="NCBI Taxonomy" id="158543"/>
    <lineage>
        <taxon>Eukaryota</taxon>
        <taxon>Viridiplantae</taxon>
        <taxon>Streptophyta</taxon>
        <taxon>Embryophyta</taxon>
        <taxon>Tracheophyta</taxon>
        <taxon>Spermatophyta</taxon>
        <taxon>Magnoliopsida</taxon>
        <taxon>Magnoliidae</taxon>
        <taxon>Piperales</taxon>
        <taxon>Aristolochiaceae</taxon>
        <taxon>Aristolochia</taxon>
    </lineage>
</organism>
<sequence>MRRNSENCVSREVTVESSIDFKTTVKEKEKFVPQGPKGIRRKSPGKKRIAFGRDGTLAVLWELEEVLEEKEVPETGGVRRLQEEPSNRPTRHQHPASLEAPPLPQASSTPPIPVARERFDSAQGRLRERDAGDGGEELRAAELRSECAVG</sequence>
<dbReference type="Proteomes" id="UP000825729">
    <property type="component" value="Unassembled WGS sequence"/>
</dbReference>
<dbReference type="EMBL" id="JAINDJ010000004">
    <property type="protein sequence ID" value="KAG9448993.1"/>
    <property type="molecule type" value="Genomic_DNA"/>
</dbReference>
<protein>
    <submittedName>
        <fullName evidence="2">Uncharacterized protein</fullName>
    </submittedName>
</protein>
<dbReference type="AlphaFoldDB" id="A0AAV7EJQ0"/>
<accession>A0AAV7EJQ0</accession>
<name>A0AAV7EJQ0_ARIFI</name>
<feature type="compositionally biased region" description="Basic residues" evidence="1">
    <location>
        <begin position="38"/>
        <end position="47"/>
    </location>
</feature>
<comment type="caution">
    <text evidence="2">The sequence shown here is derived from an EMBL/GenBank/DDBJ whole genome shotgun (WGS) entry which is preliminary data.</text>
</comment>
<evidence type="ECO:0000313" key="2">
    <source>
        <dbReference type="EMBL" id="KAG9448993.1"/>
    </source>
</evidence>
<feature type="region of interest" description="Disordered" evidence="1">
    <location>
        <begin position="71"/>
        <end position="150"/>
    </location>
</feature>
<gene>
    <name evidence="2" type="ORF">H6P81_008958</name>
</gene>
<proteinExistence type="predicted"/>
<feature type="compositionally biased region" description="Basic and acidic residues" evidence="1">
    <location>
        <begin position="115"/>
        <end position="150"/>
    </location>
</feature>
<feature type="region of interest" description="Disordered" evidence="1">
    <location>
        <begin position="27"/>
        <end position="47"/>
    </location>
</feature>